<evidence type="ECO:0000313" key="5">
    <source>
        <dbReference type="Proteomes" id="UP000598996"/>
    </source>
</evidence>
<keyword evidence="3" id="KW-0175">Coiled coil</keyword>
<comment type="caution">
    <text evidence="4">The sequence shown here is derived from an EMBL/GenBank/DDBJ whole genome shotgun (WGS) entry which is preliminary data.</text>
</comment>
<keyword evidence="5" id="KW-1185">Reference proteome</keyword>
<sequence length="418" mass="45576">MRSSSAWTTQRLGRLAKTIGGSGFPHAYQGNPDGEFPFAKVSDLKMPANGNGLITAQNFVSRLEAKVLGARVVPIGSIVFPKVGAALLGNARSLVQRECLIDNNMMAVVPNVGDSRYWLYLLSVVDLGQLVGGGPLPFVSESQVRDLQVWNPPIEEQRRIADFLDGECSRMGKQREAFVKLRALVEEREGSVLEASLIADSCGSSEGLNRRKWVPLARLTDQARPIMYGIVLPGPNVDDGVPIVKGGDVAGRRLRVDALCKTTREIESGYRRSRLKGGDLVIAIRGSVGEVEVVPDELTGANLTQDAARISIGRGVDRRWLELVLRTPSVAADIQSRVTGATIKGINIWDLKRVLIPMPESFKDQKRSSAVADREISLHEQILAGLDRQLRLLEERRQALITMAVSGQIDVTTARGSD</sequence>
<evidence type="ECO:0000256" key="1">
    <source>
        <dbReference type="ARBA" id="ARBA00022747"/>
    </source>
</evidence>
<dbReference type="Gene3D" id="1.10.287.1120">
    <property type="entry name" value="Bipartite methylase S protein"/>
    <property type="match status" value="1"/>
</dbReference>
<proteinExistence type="predicted"/>
<feature type="coiled-coil region" evidence="3">
    <location>
        <begin position="376"/>
        <end position="403"/>
    </location>
</feature>
<dbReference type="GO" id="GO:0004519">
    <property type="term" value="F:endonuclease activity"/>
    <property type="evidence" value="ECO:0007669"/>
    <property type="project" value="UniProtKB-KW"/>
</dbReference>
<name>A0ABS1VUN3_9ACTN</name>
<dbReference type="Gene3D" id="3.90.220.20">
    <property type="entry name" value="DNA methylase specificity domains"/>
    <property type="match status" value="2"/>
</dbReference>
<dbReference type="SUPFAM" id="SSF116734">
    <property type="entry name" value="DNA methylase specificity domain"/>
    <property type="match status" value="2"/>
</dbReference>
<organism evidence="4 5">
    <name type="scientific">Paractinoplanes lichenicola</name>
    <dbReference type="NCBI Taxonomy" id="2802976"/>
    <lineage>
        <taxon>Bacteria</taxon>
        <taxon>Bacillati</taxon>
        <taxon>Actinomycetota</taxon>
        <taxon>Actinomycetes</taxon>
        <taxon>Micromonosporales</taxon>
        <taxon>Micromonosporaceae</taxon>
        <taxon>Paractinoplanes</taxon>
    </lineage>
</organism>
<keyword evidence="4" id="KW-0255">Endonuclease</keyword>
<protein>
    <submittedName>
        <fullName evidence="4">Restriction endonuclease subunit S</fullName>
    </submittedName>
</protein>
<keyword evidence="4" id="KW-0378">Hydrolase</keyword>
<keyword evidence="4" id="KW-0540">Nuclease</keyword>
<dbReference type="CDD" id="cd17256">
    <property type="entry name" value="RMtype1_S_EcoJA65PI-TRD1-CR1_like"/>
    <property type="match status" value="1"/>
</dbReference>
<reference evidence="4 5" key="1">
    <citation type="submission" date="2021-01" db="EMBL/GenBank/DDBJ databases">
        <title>Actinoplanes sp. nov. LDG1-01 isolated from lichen.</title>
        <authorList>
            <person name="Saeng-In P."/>
            <person name="Phongsopitanun W."/>
            <person name="Kanchanasin P."/>
            <person name="Yuki M."/>
            <person name="Kudo T."/>
            <person name="Ohkuma M."/>
            <person name="Tanasupawat S."/>
        </authorList>
    </citation>
    <scope>NUCLEOTIDE SEQUENCE [LARGE SCALE GENOMIC DNA]</scope>
    <source>
        <strain evidence="4 5">LDG1-01</strain>
    </source>
</reference>
<keyword evidence="2" id="KW-0238">DNA-binding</keyword>
<gene>
    <name evidence="4" type="ORF">JKJ07_28020</name>
</gene>
<keyword evidence="1" id="KW-0680">Restriction system</keyword>
<dbReference type="EMBL" id="JAENHO010000008">
    <property type="protein sequence ID" value="MBL7258160.1"/>
    <property type="molecule type" value="Genomic_DNA"/>
</dbReference>
<accession>A0ABS1VUN3</accession>
<dbReference type="InterPro" id="IPR052021">
    <property type="entry name" value="Type-I_RS_S_subunit"/>
</dbReference>
<evidence type="ECO:0000256" key="2">
    <source>
        <dbReference type="ARBA" id="ARBA00023125"/>
    </source>
</evidence>
<evidence type="ECO:0000313" key="4">
    <source>
        <dbReference type="EMBL" id="MBL7258160.1"/>
    </source>
</evidence>
<evidence type="ECO:0000256" key="3">
    <source>
        <dbReference type="SAM" id="Coils"/>
    </source>
</evidence>
<dbReference type="RefSeq" id="WP_202994796.1">
    <property type="nucleotide sequence ID" value="NZ_JAENHO010000008.1"/>
</dbReference>
<dbReference type="Proteomes" id="UP000598996">
    <property type="component" value="Unassembled WGS sequence"/>
</dbReference>
<dbReference type="InterPro" id="IPR044946">
    <property type="entry name" value="Restrct_endonuc_typeI_TRD_sf"/>
</dbReference>
<dbReference type="PANTHER" id="PTHR30408">
    <property type="entry name" value="TYPE-1 RESTRICTION ENZYME ECOKI SPECIFICITY PROTEIN"/>
    <property type="match status" value="1"/>
</dbReference>
<dbReference type="PANTHER" id="PTHR30408:SF12">
    <property type="entry name" value="TYPE I RESTRICTION ENZYME MJAVIII SPECIFICITY SUBUNIT"/>
    <property type="match status" value="1"/>
</dbReference>